<keyword evidence="5 8" id="KW-0472">Membrane</keyword>
<evidence type="ECO:0000256" key="7">
    <source>
        <dbReference type="ARBA" id="ARBA00023180"/>
    </source>
</evidence>
<dbReference type="SUPFAM" id="SSF48726">
    <property type="entry name" value="Immunoglobulin"/>
    <property type="match status" value="2"/>
</dbReference>
<dbReference type="GO" id="GO:0005886">
    <property type="term" value="C:plasma membrane"/>
    <property type="evidence" value="ECO:0007669"/>
    <property type="project" value="UniProtKB-SubCell"/>
</dbReference>
<reference evidence="12" key="2">
    <citation type="journal article" date="2013" name="Nat. Genet.">
        <title>The genome of the platyfish, Xiphophorus maculatus, provides insights into evolutionary adaptation and several complex traits.</title>
        <authorList>
            <person name="Schartl M."/>
            <person name="Walter R.B."/>
            <person name="Shen Y."/>
            <person name="Garcia T."/>
            <person name="Catchen J."/>
            <person name="Amores A."/>
            <person name="Braasch I."/>
            <person name="Chalopin D."/>
            <person name="Volff J.N."/>
            <person name="Lesch K.P."/>
            <person name="Bisazza A."/>
            <person name="Minx P."/>
            <person name="Hillier L."/>
            <person name="Wilson R.K."/>
            <person name="Fuerstenberg S."/>
            <person name="Boore J."/>
            <person name="Searle S."/>
            <person name="Postlethwait J.H."/>
            <person name="Warren W.C."/>
        </authorList>
    </citation>
    <scope>NUCLEOTIDE SEQUENCE [LARGE SCALE GENOMIC DNA]</scope>
    <source>
        <strain evidence="12">JP 163 A</strain>
    </source>
</reference>
<dbReference type="OrthoDB" id="8947657at2759"/>
<dbReference type="InterPro" id="IPR003599">
    <property type="entry name" value="Ig_sub"/>
</dbReference>
<dbReference type="OMA" id="DRFFHWY"/>
<keyword evidence="6" id="KW-1015">Disulfide bond</keyword>
<dbReference type="GO" id="GO:0009617">
    <property type="term" value="P:response to bacterium"/>
    <property type="evidence" value="ECO:0007669"/>
    <property type="project" value="TreeGrafter"/>
</dbReference>
<reference evidence="12" key="1">
    <citation type="submission" date="2012-01" db="EMBL/GenBank/DDBJ databases">
        <authorList>
            <person name="Walter R."/>
            <person name="Schartl M."/>
            <person name="Warren W."/>
        </authorList>
    </citation>
    <scope>NUCLEOTIDE SEQUENCE [LARGE SCALE GENOMIC DNA]</scope>
    <source>
        <strain evidence="12">JP 163 A</strain>
    </source>
</reference>
<dbReference type="PANTHER" id="PTHR19433">
    <property type="entry name" value="T-CELL RECEPTOR ALPHA CHAIN V REGION-RELATED"/>
    <property type="match status" value="1"/>
</dbReference>
<reference evidence="11" key="4">
    <citation type="submission" date="2025-09" db="UniProtKB">
        <authorList>
            <consortium name="Ensembl"/>
        </authorList>
    </citation>
    <scope>IDENTIFICATION</scope>
    <source>
        <strain evidence="11">JP 163 A</strain>
    </source>
</reference>
<dbReference type="InterPro" id="IPR013783">
    <property type="entry name" value="Ig-like_fold"/>
</dbReference>
<evidence type="ECO:0000256" key="4">
    <source>
        <dbReference type="ARBA" id="ARBA00022859"/>
    </source>
</evidence>
<dbReference type="InterPro" id="IPR013106">
    <property type="entry name" value="Ig_V-set"/>
</dbReference>
<keyword evidence="7" id="KW-0325">Glycoprotein</keyword>
<dbReference type="InParanoid" id="A0A3B5QBQ0"/>
<feature type="domain" description="Ig-like" evidence="10">
    <location>
        <begin position="22"/>
        <end position="109"/>
    </location>
</feature>
<dbReference type="PANTHER" id="PTHR19433:SF111">
    <property type="entry name" value="T CELL RECEPTOR ALPHA VARIABLE 4"/>
    <property type="match status" value="1"/>
</dbReference>
<organism evidence="11 12">
    <name type="scientific">Xiphophorus maculatus</name>
    <name type="common">Southern platyfish</name>
    <name type="synonym">Platypoecilus maculatus</name>
    <dbReference type="NCBI Taxonomy" id="8083"/>
    <lineage>
        <taxon>Eukaryota</taxon>
        <taxon>Metazoa</taxon>
        <taxon>Chordata</taxon>
        <taxon>Craniata</taxon>
        <taxon>Vertebrata</taxon>
        <taxon>Euteleostomi</taxon>
        <taxon>Actinopterygii</taxon>
        <taxon>Neopterygii</taxon>
        <taxon>Teleostei</taxon>
        <taxon>Neoteleostei</taxon>
        <taxon>Acanthomorphata</taxon>
        <taxon>Ovalentaria</taxon>
        <taxon>Atherinomorphae</taxon>
        <taxon>Cyprinodontiformes</taxon>
        <taxon>Poeciliidae</taxon>
        <taxon>Poeciliinae</taxon>
        <taxon>Xiphophorus</taxon>
    </lineage>
</organism>
<dbReference type="InterPro" id="IPR052051">
    <property type="entry name" value="TCR_complex_component"/>
</dbReference>
<dbReference type="SMART" id="SM00406">
    <property type="entry name" value="IGv"/>
    <property type="match status" value="2"/>
</dbReference>
<evidence type="ECO:0000313" key="11">
    <source>
        <dbReference type="Ensembl" id="ENSXMAP00000027631.1"/>
    </source>
</evidence>
<dbReference type="GeneID" id="111607054"/>
<keyword evidence="4" id="KW-0391">Immunity</keyword>
<proteinExistence type="predicted"/>
<evidence type="ECO:0000256" key="6">
    <source>
        <dbReference type="ARBA" id="ARBA00023157"/>
    </source>
</evidence>
<dbReference type="InterPro" id="IPR036179">
    <property type="entry name" value="Ig-like_dom_sf"/>
</dbReference>
<evidence type="ECO:0000259" key="10">
    <source>
        <dbReference type="PROSITE" id="PS50835"/>
    </source>
</evidence>
<dbReference type="GeneTree" id="ENSGT01030000234530"/>
<reference evidence="11" key="3">
    <citation type="submission" date="2025-08" db="UniProtKB">
        <authorList>
            <consortium name="Ensembl"/>
        </authorList>
    </citation>
    <scope>IDENTIFICATION</scope>
    <source>
        <strain evidence="11">JP 163 A</strain>
    </source>
</reference>
<evidence type="ECO:0000256" key="5">
    <source>
        <dbReference type="ARBA" id="ARBA00023136"/>
    </source>
</evidence>
<accession>A0A3B5QBQ0</accession>
<keyword evidence="8" id="KW-0812">Transmembrane</keyword>
<feature type="signal peptide" evidence="9">
    <location>
        <begin position="1"/>
        <end position="18"/>
    </location>
</feature>
<dbReference type="FunCoup" id="A0A3B5QBQ0">
    <property type="interactions" value="7"/>
</dbReference>
<comment type="subcellular location">
    <subcellularLocation>
        <location evidence="1">Cell membrane</location>
    </subcellularLocation>
</comment>
<evidence type="ECO:0000256" key="1">
    <source>
        <dbReference type="ARBA" id="ARBA00004236"/>
    </source>
</evidence>
<evidence type="ECO:0000256" key="3">
    <source>
        <dbReference type="ARBA" id="ARBA00022729"/>
    </source>
</evidence>
<dbReference type="Gene3D" id="2.60.40.10">
    <property type="entry name" value="Immunoglobulins"/>
    <property type="match status" value="2"/>
</dbReference>
<feature type="chain" id="PRO_5017290769" evidence="9">
    <location>
        <begin position="19"/>
        <end position="344"/>
    </location>
</feature>
<dbReference type="Ensembl" id="ENSXMAT00000034784.1">
    <property type="protein sequence ID" value="ENSXMAP00000027631.1"/>
    <property type="gene ID" value="ENSXMAG00000023923.1"/>
</dbReference>
<evidence type="ECO:0000256" key="8">
    <source>
        <dbReference type="SAM" id="Phobius"/>
    </source>
</evidence>
<dbReference type="Proteomes" id="UP000002852">
    <property type="component" value="Unassembled WGS sequence"/>
</dbReference>
<dbReference type="KEGG" id="xma:111607054"/>
<protein>
    <submittedName>
        <fullName evidence="11">Uncharacterized LOC111607054</fullName>
    </submittedName>
</protein>
<feature type="transmembrane region" description="Helical" evidence="8">
    <location>
        <begin position="248"/>
        <end position="270"/>
    </location>
</feature>
<dbReference type="RefSeq" id="XP_023184655.1">
    <property type="nucleotide sequence ID" value="XM_023328887.1"/>
</dbReference>
<keyword evidence="12" id="KW-1185">Reference proteome</keyword>
<dbReference type="SMART" id="SM00409">
    <property type="entry name" value="IG"/>
    <property type="match status" value="2"/>
</dbReference>
<evidence type="ECO:0000256" key="2">
    <source>
        <dbReference type="ARBA" id="ARBA00022475"/>
    </source>
</evidence>
<evidence type="ECO:0000256" key="9">
    <source>
        <dbReference type="SAM" id="SignalP"/>
    </source>
</evidence>
<evidence type="ECO:0000313" key="12">
    <source>
        <dbReference type="Proteomes" id="UP000002852"/>
    </source>
</evidence>
<dbReference type="Pfam" id="PF07686">
    <property type="entry name" value="V-set"/>
    <property type="match status" value="1"/>
</dbReference>
<dbReference type="InterPro" id="IPR007110">
    <property type="entry name" value="Ig-like_dom"/>
</dbReference>
<feature type="domain" description="Ig-like" evidence="10">
    <location>
        <begin position="131"/>
        <end position="226"/>
    </location>
</feature>
<keyword evidence="2" id="KW-1003">Cell membrane</keyword>
<dbReference type="PROSITE" id="PS50835">
    <property type="entry name" value="IG_LIKE"/>
    <property type="match status" value="2"/>
</dbReference>
<sequence>MQELVALILLSTVCIIETTEVPHLISTTESKPGDNVTFSCKSPTDHRFSQWYKQSPGKMLQTIATGVYKAITKTETFNNTRFQFHRENNEMFLTIHSVKKEDEAVYFCQSGTEFLLTVHNGFLLDVKDCNQQISVYVEQTPEAAAVQPGDTTTLQCSLFSTNSETRPQCPEENFVHWFKSGSGSSYPNIIYTARNSTDDAAKRSCVYRLSKTLENSADFGTYYCAVAICGEILLGDGSKLETKQDSSVLVLGGLLGCCVVVIISLIFYIIGRRVSDSSKAIGGSHHAELETSTIYQTRNLDKEENLTYAEALNFSATNVRNCKKVNTECMYSSVRAKSQKQQQL</sequence>
<dbReference type="GO" id="GO:0002376">
    <property type="term" value="P:immune system process"/>
    <property type="evidence" value="ECO:0007669"/>
    <property type="project" value="UniProtKB-KW"/>
</dbReference>
<keyword evidence="8" id="KW-1133">Transmembrane helix</keyword>
<keyword evidence="3 9" id="KW-0732">Signal</keyword>
<name>A0A3B5QBQ0_XIPMA</name>
<dbReference type="AlphaFoldDB" id="A0A3B5QBQ0"/>